<keyword evidence="2" id="KW-1185">Reference proteome</keyword>
<dbReference type="STRING" id="1416801.SAMN05192553_103280"/>
<organism evidence="1 2">
    <name type="scientific">Cyclobacterium xiamenense</name>
    <dbReference type="NCBI Taxonomy" id="1297121"/>
    <lineage>
        <taxon>Bacteria</taxon>
        <taxon>Pseudomonadati</taxon>
        <taxon>Bacteroidota</taxon>
        <taxon>Cytophagia</taxon>
        <taxon>Cytophagales</taxon>
        <taxon>Cyclobacteriaceae</taxon>
        <taxon>Cyclobacterium</taxon>
    </lineage>
</organism>
<dbReference type="EMBL" id="FNZH01000003">
    <property type="protein sequence ID" value="SEJ32922.1"/>
    <property type="molecule type" value="Genomic_DNA"/>
</dbReference>
<accession>A0A1H6Y6V5</accession>
<gene>
    <name evidence="1" type="ORF">SAMN05192553_103280</name>
</gene>
<protein>
    <submittedName>
        <fullName evidence="1">Uncharacterized protein</fullName>
    </submittedName>
</protein>
<dbReference type="AlphaFoldDB" id="A0A1H6Y6V5"/>
<dbReference type="Proteomes" id="UP000199403">
    <property type="component" value="Unassembled WGS sequence"/>
</dbReference>
<evidence type="ECO:0000313" key="1">
    <source>
        <dbReference type="EMBL" id="SEJ32922.1"/>
    </source>
</evidence>
<proteinExistence type="predicted"/>
<evidence type="ECO:0000313" key="2">
    <source>
        <dbReference type="Proteomes" id="UP000199403"/>
    </source>
</evidence>
<reference evidence="2" key="1">
    <citation type="submission" date="2016-10" db="EMBL/GenBank/DDBJ databases">
        <authorList>
            <person name="Varghese N."/>
            <person name="Submissions S."/>
        </authorList>
    </citation>
    <scope>NUCLEOTIDE SEQUENCE [LARGE SCALE GENOMIC DNA]</scope>
    <source>
        <strain evidence="2">IBRC-M 10761</strain>
    </source>
</reference>
<name>A0A1H6Y6V5_9BACT</name>
<sequence length="84" mass="9341">MKLSGYCKPGYRAANKIKFYSRQLNKGAAGGVTKETATKPTGKNQLITRHSANEKSKLFLSTFSSSYSHRVNTLIYSTVFQAFI</sequence>